<accession>A0ABP4XZJ2</accession>
<dbReference type="Pfam" id="PF05899">
    <property type="entry name" value="Cupin_3"/>
    <property type="match status" value="1"/>
</dbReference>
<organism evidence="2 3">
    <name type="scientific">Leucobacter iarius</name>
    <dbReference type="NCBI Taxonomy" id="333963"/>
    <lineage>
        <taxon>Bacteria</taxon>
        <taxon>Bacillati</taxon>
        <taxon>Actinomycetota</taxon>
        <taxon>Actinomycetes</taxon>
        <taxon>Micrococcales</taxon>
        <taxon>Microbacteriaceae</taxon>
        <taxon>Leucobacter</taxon>
    </lineage>
</organism>
<dbReference type="PANTHER" id="PTHR40943:SF1">
    <property type="entry name" value="CYTOPLASMIC PROTEIN"/>
    <property type="match status" value="1"/>
</dbReference>
<name>A0ABP4XZJ2_9MICO</name>
<protein>
    <submittedName>
        <fullName evidence="2">Cupin domain-containing protein</fullName>
    </submittedName>
</protein>
<sequence>MSELLPAGTNAAVRATETGIELEAVPAADVVAGDPRQGIAELGIIGDCEAGIWELREGTTTDTEVDELFVVLSGGATIELLDGPGVEAGTVFEVAAGDVMRLVAGTRTKWTVPDHIRKVYFSEQ</sequence>
<dbReference type="EMBL" id="BAAAOB010000004">
    <property type="protein sequence ID" value="GAA1796672.1"/>
    <property type="molecule type" value="Genomic_DNA"/>
</dbReference>
<reference evidence="3" key="1">
    <citation type="journal article" date="2019" name="Int. J. Syst. Evol. Microbiol.">
        <title>The Global Catalogue of Microorganisms (GCM) 10K type strain sequencing project: providing services to taxonomists for standard genome sequencing and annotation.</title>
        <authorList>
            <consortium name="The Broad Institute Genomics Platform"/>
            <consortium name="The Broad Institute Genome Sequencing Center for Infectious Disease"/>
            <person name="Wu L."/>
            <person name="Ma J."/>
        </authorList>
    </citation>
    <scope>NUCLEOTIDE SEQUENCE [LARGE SCALE GENOMIC DNA]</scope>
    <source>
        <strain evidence="3">JCM 14736</strain>
    </source>
</reference>
<comment type="caution">
    <text evidence="2">The sequence shown here is derived from an EMBL/GenBank/DDBJ whole genome shotgun (WGS) entry which is preliminary data.</text>
</comment>
<dbReference type="PANTHER" id="PTHR40943">
    <property type="entry name" value="CYTOPLASMIC PROTEIN-RELATED"/>
    <property type="match status" value="1"/>
</dbReference>
<dbReference type="Gene3D" id="2.60.120.10">
    <property type="entry name" value="Jelly Rolls"/>
    <property type="match status" value="1"/>
</dbReference>
<evidence type="ECO:0000259" key="1">
    <source>
        <dbReference type="Pfam" id="PF05899"/>
    </source>
</evidence>
<feature type="domain" description="(S)-ureidoglycine aminohydrolase cupin" evidence="1">
    <location>
        <begin position="49"/>
        <end position="120"/>
    </location>
</feature>
<keyword evidence="3" id="KW-1185">Reference proteome</keyword>
<dbReference type="Proteomes" id="UP001500851">
    <property type="component" value="Unassembled WGS sequence"/>
</dbReference>
<evidence type="ECO:0000313" key="3">
    <source>
        <dbReference type="Proteomes" id="UP001500851"/>
    </source>
</evidence>
<proteinExistence type="predicted"/>
<dbReference type="InterPro" id="IPR014710">
    <property type="entry name" value="RmlC-like_jellyroll"/>
</dbReference>
<dbReference type="SUPFAM" id="SSF51182">
    <property type="entry name" value="RmlC-like cupins"/>
    <property type="match status" value="1"/>
</dbReference>
<dbReference type="InterPro" id="IPR011051">
    <property type="entry name" value="RmlC_Cupin_sf"/>
</dbReference>
<evidence type="ECO:0000313" key="2">
    <source>
        <dbReference type="EMBL" id="GAA1796672.1"/>
    </source>
</evidence>
<dbReference type="InterPro" id="IPR008579">
    <property type="entry name" value="UGlyAH_Cupin_dom"/>
</dbReference>
<dbReference type="RefSeq" id="WP_344033055.1">
    <property type="nucleotide sequence ID" value="NZ_BAAAOB010000004.1"/>
</dbReference>
<gene>
    <name evidence="2" type="ORF">GCM10009768_27120</name>
</gene>